<proteinExistence type="predicted"/>
<dbReference type="Pfam" id="PF12895">
    <property type="entry name" value="ANAPC3"/>
    <property type="match status" value="1"/>
</dbReference>
<dbReference type="SUPFAM" id="SSF48452">
    <property type="entry name" value="TPR-like"/>
    <property type="match status" value="1"/>
</dbReference>
<name>A0A382A0R1_9ZZZZ</name>
<organism evidence="1">
    <name type="scientific">marine metagenome</name>
    <dbReference type="NCBI Taxonomy" id="408172"/>
    <lineage>
        <taxon>unclassified sequences</taxon>
        <taxon>metagenomes</taxon>
        <taxon>ecological metagenomes</taxon>
    </lineage>
</organism>
<reference evidence="1" key="1">
    <citation type="submission" date="2018-05" db="EMBL/GenBank/DDBJ databases">
        <authorList>
            <person name="Lanie J.A."/>
            <person name="Ng W.-L."/>
            <person name="Kazmierczak K.M."/>
            <person name="Andrzejewski T.M."/>
            <person name="Davidsen T.M."/>
            <person name="Wayne K.J."/>
            <person name="Tettelin H."/>
            <person name="Glass J.I."/>
            <person name="Rusch D."/>
            <person name="Podicherti R."/>
            <person name="Tsui H.-C.T."/>
            <person name="Winkler M.E."/>
        </authorList>
    </citation>
    <scope>NUCLEOTIDE SEQUENCE</scope>
</reference>
<dbReference type="EMBL" id="UINC01023312">
    <property type="protein sequence ID" value="SVA94722.1"/>
    <property type="molecule type" value="Genomic_DNA"/>
</dbReference>
<dbReference type="InterPro" id="IPR011990">
    <property type="entry name" value="TPR-like_helical_dom_sf"/>
</dbReference>
<dbReference type="PROSITE" id="PS50005">
    <property type="entry name" value="TPR"/>
    <property type="match status" value="1"/>
</dbReference>
<gene>
    <name evidence="1" type="ORF">METZ01_LOCUS147576</name>
</gene>
<accession>A0A382A0R1</accession>
<protein>
    <submittedName>
        <fullName evidence="1">Uncharacterized protein</fullName>
    </submittedName>
</protein>
<sequence length="280" mass="32966">GYDKDQYDQEKKRKRNLPLLQRMIDNNPDDYFSQFLLGQHYSGDTNTQERAIHYLEKFLNMNSNETKLIASAYTTLADIYFSKNDIYHAKIKVQKSIEIAPNQLVAFYQFSKIEFAQKQYQKAVDYLEDLLGKINNIKSFKSENALDTVFTKNHINGFFIKINMFNLNKEKSLRLMVNLWISCERYGEMSQIFYEWDDLEREKFIQNIVSIGYSEPHWKILNEISGFLHLMKNDYEGAYSVFQNLFDHEHRNTFTIKSLAGIHAKLGRIDKAKALLSSIS</sequence>
<feature type="non-terminal residue" evidence="1">
    <location>
        <position position="1"/>
    </location>
</feature>
<dbReference type="InterPro" id="IPR019734">
    <property type="entry name" value="TPR_rpt"/>
</dbReference>
<dbReference type="Gene3D" id="1.25.40.10">
    <property type="entry name" value="Tetratricopeptide repeat domain"/>
    <property type="match status" value="2"/>
</dbReference>
<evidence type="ECO:0000313" key="1">
    <source>
        <dbReference type="EMBL" id="SVA94722.1"/>
    </source>
</evidence>
<dbReference type="AlphaFoldDB" id="A0A382A0R1"/>